<dbReference type="Gene3D" id="3.30.230.10">
    <property type="match status" value="1"/>
</dbReference>
<evidence type="ECO:0000313" key="8">
    <source>
        <dbReference type="EMBL" id="KXA24870.1"/>
    </source>
</evidence>
<dbReference type="STRING" id="1408287.GCA_000493815_00147"/>
<evidence type="ECO:0000256" key="3">
    <source>
        <dbReference type="ARBA" id="ARBA00022759"/>
    </source>
</evidence>
<keyword evidence="9" id="KW-1185">Reference proteome</keyword>
<dbReference type="EMBL" id="LRPY01000038">
    <property type="protein sequence ID" value="KXA24870.1"/>
    <property type="molecule type" value="Genomic_DNA"/>
</dbReference>
<comment type="subunit">
    <text evidence="6">Consists of a catalytic RNA component (M1 or rnpB) and a protein subunit.</text>
</comment>
<comment type="catalytic activity">
    <reaction evidence="6">
        <text>Endonucleolytic cleavage of RNA, removing 5'-extranucleotides from tRNA precursor.</text>
        <dbReference type="EC" id="3.1.26.5"/>
    </reaction>
</comment>
<dbReference type="NCBIfam" id="TIGR00188">
    <property type="entry name" value="rnpA"/>
    <property type="match status" value="1"/>
</dbReference>
<evidence type="ECO:0000256" key="4">
    <source>
        <dbReference type="ARBA" id="ARBA00022801"/>
    </source>
</evidence>
<dbReference type="Pfam" id="PF00825">
    <property type="entry name" value="Ribonuclease_P"/>
    <property type="match status" value="1"/>
</dbReference>
<dbReference type="GO" id="GO:0030677">
    <property type="term" value="C:ribonuclease P complex"/>
    <property type="evidence" value="ECO:0007669"/>
    <property type="project" value="TreeGrafter"/>
</dbReference>
<dbReference type="InterPro" id="IPR020568">
    <property type="entry name" value="Ribosomal_Su5_D2-typ_SF"/>
</dbReference>
<dbReference type="GO" id="GO:0042781">
    <property type="term" value="F:3'-tRNA processing endoribonuclease activity"/>
    <property type="evidence" value="ECO:0007669"/>
    <property type="project" value="TreeGrafter"/>
</dbReference>
<dbReference type="GO" id="GO:0001682">
    <property type="term" value="P:tRNA 5'-leader removal"/>
    <property type="evidence" value="ECO:0007669"/>
    <property type="project" value="UniProtKB-UniRule"/>
</dbReference>
<gene>
    <name evidence="6" type="primary">rnpA</name>
    <name evidence="8" type="ORF">HMPREF3221_00411</name>
</gene>
<dbReference type="PATRIC" id="fig|851.8.peg.412"/>
<evidence type="ECO:0000256" key="6">
    <source>
        <dbReference type="HAMAP-Rule" id="MF_00227"/>
    </source>
</evidence>
<keyword evidence="4 6" id="KW-0378">Hydrolase</keyword>
<organism evidence="8 9">
    <name type="scientific">Fusobacterium nucleatum</name>
    <dbReference type="NCBI Taxonomy" id="851"/>
    <lineage>
        <taxon>Bacteria</taxon>
        <taxon>Fusobacteriati</taxon>
        <taxon>Fusobacteriota</taxon>
        <taxon>Fusobacteriia</taxon>
        <taxon>Fusobacteriales</taxon>
        <taxon>Fusobacteriaceae</taxon>
        <taxon>Fusobacterium</taxon>
    </lineage>
</organism>
<sequence length="126" mass="14965">MKNTGFLPKIIFGDIMNTLKKNGEFQNIYNLGNKYFGSYSLIFFNKNKLECSRFGFVASKKIGKAFCRNRIKRLFREYIRLNINKLNDNYDIIIVAKKKFGENIENLKYQDIKKDLDRIFKNSKII</sequence>
<evidence type="ECO:0000256" key="1">
    <source>
        <dbReference type="ARBA" id="ARBA00022694"/>
    </source>
</evidence>
<dbReference type="EC" id="3.1.26.5" evidence="6 7"/>
<dbReference type="InterPro" id="IPR014721">
    <property type="entry name" value="Ribsml_uS5_D2-typ_fold_subgr"/>
</dbReference>
<keyword evidence="3 6" id="KW-0255">Endonuclease</keyword>
<dbReference type="AlphaFoldDB" id="A0A133P8Q2"/>
<evidence type="ECO:0000256" key="2">
    <source>
        <dbReference type="ARBA" id="ARBA00022722"/>
    </source>
</evidence>
<evidence type="ECO:0000256" key="5">
    <source>
        <dbReference type="ARBA" id="ARBA00022884"/>
    </source>
</evidence>
<name>A0A133P8Q2_FUSNU</name>
<reference evidence="9" key="1">
    <citation type="submission" date="2016-01" db="EMBL/GenBank/DDBJ databases">
        <authorList>
            <person name="Mitreva M."/>
            <person name="Pepin K.H."/>
            <person name="Mihindukulasuriya K.A."/>
            <person name="Fulton R."/>
            <person name="Fronick C."/>
            <person name="O'Laughlin M."/>
            <person name="Miner T."/>
            <person name="Herter B."/>
            <person name="Rosa B.A."/>
            <person name="Cordes M."/>
            <person name="Tomlinson C."/>
            <person name="Wollam A."/>
            <person name="Palsikar V.B."/>
            <person name="Mardis E.R."/>
            <person name="Wilson R.K."/>
        </authorList>
    </citation>
    <scope>NUCLEOTIDE SEQUENCE [LARGE SCALE GENOMIC DNA]</scope>
    <source>
        <strain evidence="9">MJR7757B</strain>
    </source>
</reference>
<keyword evidence="1 6" id="KW-0819">tRNA processing</keyword>
<proteinExistence type="inferred from homology"/>
<dbReference type="SUPFAM" id="SSF54211">
    <property type="entry name" value="Ribosomal protein S5 domain 2-like"/>
    <property type="match status" value="1"/>
</dbReference>
<dbReference type="Proteomes" id="UP000070401">
    <property type="component" value="Unassembled WGS sequence"/>
</dbReference>
<protein>
    <recommendedName>
        <fullName evidence="6 7">Ribonuclease P protein component</fullName>
        <shortName evidence="6">RNase P protein</shortName>
        <shortName evidence="6">RNaseP protein</shortName>
        <ecNumber evidence="6 7">3.1.26.5</ecNumber>
    </recommendedName>
    <alternativeName>
        <fullName evidence="6">Protein C5</fullName>
    </alternativeName>
</protein>
<dbReference type="GO" id="GO:0004526">
    <property type="term" value="F:ribonuclease P activity"/>
    <property type="evidence" value="ECO:0007669"/>
    <property type="project" value="UniProtKB-UniRule"/>
</dbReference>
<evidence type="ECO:0000256" key="7">
    <source>
        <dbReference type="NCBIfam" id="TIGR00188"/>
    </source>
</evidence>
<dbReference type="InterPro" id="IPR000100">
    <property type="entry name" value="RNase_P"/>
</dbReference>
<dbReference type="PANTHER" id="PTHR33992">
    <property type="entry name" value="RIBONUCLEASE P PROTEIN COMPONENT"/>
    <property type="match status" value="1"/>
</dbReference>
<keyword evidence="2 6" id="KW-0540">Nuclease</keyword>
<accession>A0A133P8Q2</accession>
<comment type="caution">
    <text evidence="8">The sequence shown here is derived from an EMBL/GenBank/DDBJ whole genome shotgun (WGS) entry which is preliminary data.</text>
</comment>
<comment type="function">
    <text evidence="6">RNaseP catalyzes the removal of the 5'-leader sequence from pre-tRNA to produce the mature 5'-terminus. It can also cleave other RNA substrates such as 4.5S RNA. The protein component plays an auxiliary but essential role in vivo by binding to the 5'-leader sequence and broadening the substrate specificity of the ribozyme.</text>
</comment>
<dbReference type="HAMAP" id="MF_00227">
    <property type="entry name" value="RNase_P"/>
    <property type="match status" value="1"/>
</dbReference>
<dbReference type="eggNOG" id="COG0594">
    <property type="taxonomic scope" value="Bacteria"/>
</dbReference>
<dbReference type="PANTHER" id="PTHR33992:SF1">
    <property type="entry name" value="RIBONUCLEASE P PROTEIN COMPONENT"/>
    <property type="match status" value="1"/>
</dbReference>
<comment type="similarity">
    <text evidence="6">Belongs to the RnpA family.</text>
</comment>
<keyword evidence="5 6" id="KW-0694">RNA-binding</keyword>
<dbReference type="GO" id="GO:0000049">
    <property type="term" value="F:tRNA binding"/>
    <property type="evidence" value="ECO:0007669"/>
    <property type="project" value="UniProtKB-UniRule"/>
</dbReference>
<evidence type="ECO:0000313" key="9">
    <source>
        <dbReference type="Proteomes" id="UP000070401"/>
    </source>
</evidence>